<reference evidence="2" key="1">
    <citation type="journal article" date="2020" name="Stud. Mycol.">
        <title>101 Dothideomycetes genomes: a test case for predicting lifestyles and emergence of pathogens.</title>
        <authorList>
            <person name="Haridas S."/>
            <person name="Albert R."/>
            <person name="Binder M."/>
            <person name="Bloem J."/>
            <person name="Labutti K."/>
            <person name="Salamov A."/>
            <person name="Andreopoulos B."/>
            <person name="Baker S."/>
            <person name="Barry K."/>
            <person name="Bills G."/>
            <person name="Bluhm B."/>
            <person name="Cannon C."/>
            <person name="Castanera R."/>
            <person name="Culley D."/>
            <person name="Daum C."/>
            <person name="Ezra D."/>
            <person name="Gonzalez J."/>
            <person name="Henrissat B."/>
            <person name="Kuo A."/>
            <person name="Liang C."/>
            <person name="Lipzen A."/>
            <person name="Lutzoni F."/>
            <person name="Magnuson J."/>
            <person name="Mondo S."/>
            <person name="Nolan M."/>
            <person name="Ohm R."/>
            <person name="Pangilinan J."/>
            <person name="Park H.-J."/>
            <person name="Ramirez L."/>
            <person name="Alfaro M."/>
            <person name="Sun H."/>
            <person name="Tritt A."/>
            <person name="Yoshinaga Y."/>
            <person name="Zwiers L.-H."/>
            <person name="Turgeon B."/>
            <person name="Goodwin S."/>
            <person name="Spatafora J."/>
            <person name="Crous P."/>
            <person name="Grigoriev I."/>
        </authorList>
    </citation>
    <scope>NUCLEOTIDE SEQUENCE</scope>
    <source>
        <strain evidence="2">CBS 113389</strain>
    </source>
</reference>
<dbReference type="AlphaFoldDB" id="A0A6A6PR70"/>
<proteinExistence type="predicted"/>
<evidence type="ECO:0000256" key="1">
    <source>
        <dbReference type="SAM" id="MobiDB-lite"/>
    </source>
</evidence>
<dbReference type="OrthoDB" id="3937682at2759"/>
<dbReference type="RefSeq" id="XP_033588714.1">
    <property type="nucleotide sequence ID" value="XM_033731266.1"/>
</dbReference>
<feature type="non-terminal residue" evidence="2">
    <location>
        <position position="179"/>
    </location>
</feature>
<organism evidence="2 3">
    <name type="scientific">Neohortaea acidophila</name>
    <dbReference type="NCBI Taxonomy" id="245834"/>
    <lineage>
        <taxon>Eukaryota</taxon>
        <taxon>Fungi</taxon>
        <taxon>Dikarya</taxon>
        <taxon>Ascomycota</taxon>
        <taxon>Pezizomycotina</taxon>
        <taxon>Dothideomycetes</taxon>
        <taxon>Dothideomycetidae</taxon>
        <taxon>Mycosphaerellales</taxon>
        <taxon>Teratosphaeriaceae</taxon>
        <taxon>Neohortaea</taxon>
    </lineage>
</organism>
<dbReference type="Proteomes" id="UP000799767">
    <property type="component" value="Unassembled WGS sequence"/>
</dbReference>
<accession>A0A6A6PR70</accession>
<feature type="compositionally biased region" description="Polar residues" evidence="1">
    <location>
        <begin position="1"/>
        <end position="10"/>
    </location>
</feature>
<evidence type="ECO:0000313" key="3">
    <source>
        <dbReference type="Proteomes" id="UP000799767"/>
    </source>
</evidence>
<dbReference type="EMBL" id="MU001637">
    <property type="protein sequence ID" value="KAF2482144.1"/>
    <property type="molecule type" value="Genomic_DNA"/>
</dbReference>
<gene>
    <name evidence="2" type="ORF">BDY17DRAFT_252589</name>
</gene>
<evidence type="ECO:0000313" key="2">
    <source>
        <dbReference type="EMBL" id="KAF2482144.1"/>
    </source>
</evidence>
<feature type="region of interest" description="Disordered" evidence="1">
    <location>
        <begin position="1"/>
        <end position="67"/>
    </location>
</feature>
<protein>
    <submittedName>
        <fullName evidence="2">Uncharacterized protein</fullName>
    </submittedName>
</protein>
<sequence length="179" mass="19998">MEEIELSNNDADAHRQPTHGDGESGRAKRRVDWRSMLGSRKNTSGNPSNRTSMSDPEHQTHKKPAKWSMGMLNDRETDEVPGSVLLLSEVSEYNAPLGLDLNPARMSASSLPSPYLTSSHRSSFFRRRPPVPEKKRTADGKIILEPQPDDSLNDPLNWRVWRRNLALGSLGFYCMVGGG</sequence>
<name>A0A6A6PR70_9PEZI</name>
<dbReference type="GeneID" id="54472268"/>
<feature type="compositionally biased region" description="Basic and acidic residues" evidence="1">
    <location>
        <begin position="11"/>
        <end position="33"/>
    </location>
</feature>
<feature type="compositionally biased region" description="Polar residues" evidence="1">
    <location>
        <begin position="40"/>
        <end position="54"/>
    </location>
</feature>
<keyword evidence="3" id="KW-1185">Reference proteome</keyword>